<keyword evidence="3" id="KW-1185">Reference proteome</keyword>
<protein>
    <submittedName>
        <fullName evidence="2">Cmyb C domain containing protein</fullName>
    </submittedName>
</protein>
<reference evidence="2" key="1">
    <citation type="submission" date="2014-01" db="EMBL/GenBank/DDBJ databases">
        <authorList>
            <person name="Aslett M."/>
        </authorList>
    </citation>
    <scope>NUCLEOTIDE SEQUENCE</scope>
</reference>
<sequence>MHGVFELSLGRTACSIFLPTDKPMLCIRPPKLPNYSLLAAVADNAVTAWMEETDEDPLSSNCQTQDEGDVTETSHEYDSGYFSLPASVKACSNPLRVQPVFVIRISSRALRTLCRRCVQARLSTFRMIMELYQNVRHSRSSEHSRFSCWLNGLPERYNRLRPFQSTFGALNSTSLHGLSQGQFSIGSSVAVASELQSSSFASYESVMVEGEQEIYTEWSMEETVQRDRVPGTLVPMDVSSADYFSEEVQAGDQRVSQLTTMGQYPCNDSVIEFIDLECTPVVEMVGVPELTTLQQEESANAQASQPLSESTIGLELFSGEIPGSPVNETDERSGPVESFQTPKKSGVFPQAGMVRTPTPVKRAYAAAERRYGKIDRELLVIPPTDEDIRELVSSYGIAPASSRRKCLFPYVCKGPEALYPPPVPCIESEDLPDDWLEIATGATAISKHMFRLAENVLRKSQG</sequence>
<feature type="region of interest" description="Disordered" evidence="1">
    <location>
        <begin position="325"/>
        <end position="352"/>
    </location>
</feature>
<reference evidence="2" key="2">
    <citation type="submission" date="2014-03" db="EMBL/GenBank/DDBJ databases">
        <title>The whipworm genome and dual-species transcriptomics of an intimate host-pathogen interaction.</title>
        <authorList>
            <person name="Foth B.J."/>
            <person name="Tsai I.J."/>
            <person name="Reid A.J."/>
            <person name="Bancroft A.J."/>
            <person name="Nichol S."/>
            <person name="Tracey A."/>
            <person name="Holroyd N."/>
            <person name="Cotton J.A."/>
            <person name="Stanley E.J."/>
            <person name="Zarowiecki M."/>
            <person name="Liu J.Z."/>
            <person name="Huckvale T."/>
            <person name="Cooper P.J."/>
            <person name="Grencis R.K."/>
            <person name="Berriman M."/>
        </authorList>
    </citation>
    <scope>NUCLEOTIDE SEQUENCE [LARGE SCALE GENOMIC DNA]</scope>
</reference>
<evidence type="ECO:0000256" key="1">
    <source>
        <dbReference type="SAM" id="MobiDB-lite"/>
    </source>
</evidence>
<gene>
    <name evidence="2" type="ORF">TTRE_0000923601</name>
</gene>
<dbReference type="AlphaFoldDB" id="A0A077ZM68"/>
<dbReference type="Proteomes" id="UP000030665">
    <property type="component" value="Unassembled WGS sequence"/>
</dbReference>
<name>A0A077ZM68_TRITR</name>
<proteinExistence type="predicted"/>
<dbReference type="OrthoDB" id="2143914at2759"/>
<organism evidence="2 3">
    <name type="scientific">Trichuris trichiura</name>
    <name type="common">Whipworm</name>
    <name type="synonym">Trichocephalus trichiurus</name>
    <dbReference type="NCBI Taxonomy" id="36087"/>
    <lineage>
        <taxon>Eukaryota</taxon>
        <taxon>Metazoa</taxon>
        <taxon>Ecdysozoa</taxon>
        <taxon>Nematoda</taxon>
        <taxon>Enoplea</taxon>
        <taxon>Dorylaimia</taxon>
        <taxon>Trichinellida</taxon>
        <taxon>Trichuridae</taxon>
        <taxon>Trichuris</taxon>
    </lineage>
</organism>
<evidence type="ECO:0000313" key="3">
    <source>
        <dbReference type="Proteomes" id="UP000030665"/>
    </source>
</evidence>
<accession>A0A077ZM68</accession>
<dbReference type="EMBL" id="HG807465">
    <property type="protein sequence ID" value="CDW60834.1"/>
    <property type="molecule type" value="Genomic_DNA"/>
</dbReference>
<evidence type="ECO:0000313" key="2">
    <source>
        <dbReference type="EMBL" id="CDW60834.1"/>
    </source>
</evidence>